<dbReference type="InterPro" id="IPR020625">
    <property type="entry name" value="Schiff_base-form_aldolases_AS"/>
</dbReference>
<dbReference type="AlphaFoldDB" id="A0ABD1MNP9"/>
<evidence type="ECO:0000256" key="1">
    <source>
        <dbReference type="ARBA" id="ARBA00007592"/>
    </source>
</evidence>
<dbReference type="GO" id="GO:0016829">
    <property type="term" value="F:lyase activity"/>
    <property type="evidence" value="ECO:0007669"/>
    <property type="project" value="UniProtKB-KW"/>
</dbReference>
<keyword evidence="3" id="KW-0704">Schiff base</keyword>
<evidence type="ECO:0008006" key="6">
    <source>
        <dbReference type="Google" id="ProtNLM"/>
    </source>
</evidence>
<accession>A0ABD1MNP9</accession>
<keyword evidence="2" id="KW-0456">Lyase</keyword>
<proteinExistence type="inferred from homology"/>
<protein>
    <recommendedName>
        <fullName evidence="6">4-hydroxy-tetrahydrodipicolinate synthase</fullName>
    </recommendedName>
</protein>
<evidence type="ECO:0000256" key="2">
    <source>
        <dbReference type="ARBA" id="ARBA00023239"/>
    </source>
</evidence>
<dbReference type="Proteomes" id="UP001603857">
    <property type="component" value="Unassembled WGS sequence"/>
</dbReference>
<comment type="similarity">
    <text evidence="1">Belongs to the DapA family.</text>
</comment>
<gene>
    <name evidence="4" type="ORF">Fmac_011885</name>
</gene>
<dbReference type="SMART" id="SM01130">
    <property type="entry name" value="DHDPS"/>
    <property type="match status" value="1"/>
</dbReference>
<dbReference type="EMBL" id="JBGMDY010000004">
    <property type="protein sequence ID" value="KAL2337439.1"/>
    <property type="molecule type" value="Genomic_DNA"/>
</dbReference>
<sequence>MNAALHINPYYGTTSLDGLVAHYNSVLSIGPVIIYNIPTRTNQDIPPSVVRILAQSPNLVGVKECVGNDRIREYTSEGIVVWTGVDKLSHDARWGCGAVGVQSVAANLVPGLMRELMFEGKNGALNSKVIPLFDWLFQEPVPIALNTALAQLGVIKPVFRLPHVPLPVHQRIEFVNLVENMGREHFVGENDVQVLDDDDFIVVGRY</sequence>
<dbReference type="PRINTS" id="PR00146">
    <property type="entry name" value="DHPICSNTHASE"/>
</dbReference>
<evidence type="ECO:0000256" key="3">
    <source>
        <dbReference type="ARBA" id="ARBA00023270"/>
    </source>
</evidence>
<comment type="caution">
    <text evidence="4">The sequence shown here is derived from an EMBL/GenBank/DDBJ whole genome shotgun (WGS) entry which is preliminary data.</text>
</comment>
<evidence type="ECO:0000313" key="5">
    <source>
        <dbReference type="Proteomes" id="UP001603857"/>
    </source>
</evidence>
<evidence type="ECO:0000313" key="4">
    <source>
        <dbReference type="EMBL" id="KAL2337439.1"/>
    </source>
</evidence>
<dbReference type="PANTHER" id="PTHR12128">
    <property type="entry name" value="DIHYDRODIPICOLINATE SYNTHASE"/>
    <property type="match status" value="1"/>
</dbReference>
<keyword evidence="5" id="KW-1185">Reference proteome</keyword>
<dbReference type="Gene3D" id="3.20.20.70">
    <property type="entry name" value="Aldolase class I"/>
    <property type="match status" value="1"/>
</dbReference>
<dbReference type="PANTHER" id="PTHR12128:SF58">
    <property type="entry name" value="4-HYDROXY-TETRAHYDRODIPICOLINATE SYNTHASE"/>
    <property type="match status" value="1"/>
</dbReference>
<name>A0ABD1MNP9_9FABA</name>
<dbReference type="InterPro" id="IPR013785">
    <property type="entry name" value="Aldolase_TIM"/>
</dbReference>
<dbReference type="InterPro" id="IPR002220">
    <property type="entry name" value="DapA-like"/>
</dbReference>
<reference evidence="4 5" key="1">
    <citation type="submission" date="2024-08" db="EMBL/GenBank/DDBJ databases">
        <title>Insights into the chromosomal genome structure of Flemingia macrophylla.</title>
        <authorList>
            <person name="Ding Y."/>
            <person name="Zhao Y."/>
            <person name="Bi W."/>
            <person name="Wu M."/>
            <person name="Zhao G."/>
            <person name="Gong Y."/>
            <person name="Li W."/>
            <person name="Zhang P."/>
        </authorList>
    </citation>
    <scope>NUCLEOTIDE SEQUENCE [LARGE SCALE GENOMIC DNA]</scope>
    <source>
        <strain evidence="4">DYQJB</strain>
        <tissue evidence="4">Leaf</tissue>
    </source>
</reference>
<dbReference type="SUPFAM" id="SSF51569">
    <property type="entry name" value="Aldolase"/>
    <property type="match status" value="1"/>
</dbReference>
<organism evidence="4 5">
    <name type="scientific">Flemingia macrophylla</name>
    <dbReference type="NCBI Taxonomy" id="520843"/>
    <lineage>
        <taxon>Eukaryota</taxon>
        <taxon>Viridiplantae</taxon>
        <taxon>Streptophyta</taxon>
        <taxon>Embryophyta</taxon>
        <taxon>Tracheophyta</taxon>
        <taxon>Spermatophyta</taxon>
        <taxon>Magnoliopsida</taxon>
        <taxon>eudicotyledons</taxon>
        <taxon>Gunneridae</taxon>
        <taxon>Pentapetalae</taxon>
        <taxon>rosids</taxon>
        <taxon>fabids</taxon>
        <taxon>Fabales</taxon>
        <taxon>Fabaceae</taxon>
        <taxon>Papilionoideae</taxon>
        <taxon>50 kb inversion clade</taxon>
        <taxon>NPAAA clade</taxon>
        <taxon>indigoferoid/millettioid clade</taxon>
        <taxon>Phaseoleae</taxon>
        <taxon>Flemingia</taxon>
    </lineage>
</organism>
<dbReference type="PROSITE" id="PS00666">
    <property type="entry name" value="DHDPS_2"/>
    <property type="match status" value="1"/>
</dbReference>
<dbReference type="Pfam" id="PF00701">
    <property type="entry name" value="DHDPS"/>
    <property type="match status" value="1"/>
</dbReference>